<proteinExistence type="predicted"/>
<reference evidence="2 3" key="1">
    <citation type="submission" date="2024-02" db="EMBL/GenBank/DDBJ databases">
        <title>A draft genome for the cacao thread blight pathogen Marasmius crinis-equi.</title>
        <authorList>
            <person name="Cohen S.P."/>
            <person name="Baruah I.K."/>
            <person name="Amoako-Attah I."/>
            <person name="Bukari Y."/>
            <person name="Meinhardt L.W."/>
            <person name="Bailey B.A."/>
        </authorList>
    </citation>
    <scope>NUCLEOTIDE SEQUENCE [LARGE SCALE GENOMIC DNA]</scope>
    <source>
        <strain evidence="2 3">GH-76</strain>
    </source>
</reference>
<feature type="compositionally biased region" description="Acidic residues" evidence="1">
    <location>
        <begin position="43"/>
        <end position="52"/>
    </location>
</feature>
<feature type="compositionally biased region" description="Low complexity" evidence="1">
    <location>
        <begin position="230"/>
        <end position="247"/>
    </location>
</feature>
<name>A0ABR3FGH0_9AGAR</name>
<gene>
    <name evidence="2" type="ORF">V5O48_007686</name>
</gene>
<feature type="region of interest" description="Disordered" evidence="1">
    <location>
        <begin position="217"/>
        <end position="249"/>
    </location>
</feature>
<accession>A0ABR3FGH0</accession>
<feature type="compositionally biased region" description="Low complexity" evidence="1">
    <location>
        <begin position="122"/>
        <end position="131"/>
    </location>
</feature>
<evidence type="ECO:0000256" key="1">
    <source>
        <dbReference type="SAM" id="MobiDB-lite"/>
    </source>
</evidence>
<feature type="compositionally biased region" description="Polar residues" evidence="1">
    <location>
        <begin position="528"/>
        <end position="538"/>
    </location>
</feature>
<feature type="compositionally biased region" description="Low complexity" evidence="1">
    <location>
        <begin position="433"/>
        <end position="452"/>
    </location>
</feature>
<feature type="compositionally biased region" description="Pro residues" evidence="1">
    <location>
        <begin position="68"/>
        <end position="78"/>
    </location>
</feature>
<evidence type="ECO:0000313" key="3">
    <source>
        <dbReference type="Proteomes" id="UP001465976"/>
    </source>
</evidence>
<feature type="region of interest" description="Disordered" evidence="1">
    <location>
        <begin position="298"/>
        <end position="342"/>
    </location>
</feature>
<organism evidence="2 3">
    <name type="scientific">Marasmius crinis-equi</name>
    <dbReference type="NCBI Taxonomy" id="585013"/>
    <lineage>
        <taxon>Eukaryota</taxon>
        <taxon>Fungi</taxon>
        <taxon>Dikarya</taxon>
        <taxon>Basidiomycota</taxon>
        <taxon>Agaricomycotina</taxon>
        <taxon>Agaricomycetes</taxon>
        <taxon>Agaricomycetidae</taxon>
        <taxon>Agaricales</taxon>
        <taxon>Marasmiineae</taxon>
        <taxon>Marasmiaceae</taxon>
        <taxon>Marasmius</taxon>
    </lineage>
</organism>
<keyword evidence="3" id="KW-1185">Reference proteome</keyword>
<feature type="compositionally biased region" description="Basic and acidic residues" evidence="1">
    <location>
        <begin position="53"/>
        <end position="65"/>
    </location>
</feature>
<evidence type="ECO:0000313" key="2">
    <source>
        <dbReference type="EMBL" id="KAL0574278.1"/>
    </source>
</evidence>
<protein>
    <recommendedName>
        <fullName evidence="4">Myb-like domain-containing protein</fullName>
    </recommendedName>
</protein>
<feature type="compositionally biased region" description="Basic residues" evidence="1">
    <location>
        <begin position="98"/>
        <end position="111"/>
    </location>
</feature>
<feature type="region of interest" description="Disordered" evidence="1">
    <location>
        <begin position="1"/>
        <end position="141"/>
    </location>
</feature>
<evidence type="ECO:0008006" key="4">
    <source>
        <dbReference type="Google" id="ProtNLM"/>
    </source>
</evidence>
<comment type="caution">
    <text evidence="2">The sequence shown here is derived from an EMBL/GenBank/DDBJ whole genome shotgun (WGS) entry which is preliminary data.</text>
</comment>
<dbReference type="EMBL" id="JBAHYK010000413">
    <property type="protein sequence ID" value="KAL0574278.1"/>
    <property type="molecule type" value="Genomic_DNA"/>
</dbReference>
<sequence>MDNPQHYQPLSHALHPPVASPGLQPATLYPTQHVYRLKPVHQEEDDGSDDDEGAVHEQLEPRDNESNPPSPHPKPTRPPDAQHSQPTLPPPQEPERRRPGRPRGSKNRKTRGGATQSTPAKNPQYSQAPPQASNPPQLPEVNASNQQYYEFQWRVLNLCAEFYGAAEELVKATPPLVIAQCYQMGPSSKVDPIHLLNEAKRNCDTLLANPSLLITSPPPPMYPSAPPLYQSPQPAGSSSSSTSAPPTVISQPQSFVVSMGAPPPQYPVYAPPPGGQYPAASYYQYPYGHTYYPPPVAAQPPPTTAPAGTSAPAPAPAPAPTSAPAAGPSGNSTSSGAWSDEEVERLKKLFEESKASGLDGDAAWDSVVRQWGKTRSRHQILIKATQIGLKESSTTARGVKRRREPEGGDAGSPAAPPPPPPTMVQSSAPPPVTATSSPAQSASASTPVASPSIQHEARPPSSKPPSVSVTPVPTSASNLPWPMPTVAANTPSIIPSTDRRTTSYYRPRPSDTPSKPISGPHHSPHSYMYQSNGREPGK</sequence>
<feature type="compositionally biased region" description="Pro residues" evidence="1">
    <location>
        <begin position="217"/>
        <end position="226"/>
    </location>
</feature>
<dbReference type="Proteomes" id="UP001465976">
    <property type="component" value="Unassembled WGS sequence"/>
</dbReference>
<feature type="compositionally biased region" description="Low complexity" evidence="1">
    <location>
        <begin position="322"/>
        <end position="337"/>
    </location>
</feature>
<feature type="region of interest" description="Disordered" evidence="1">
    <location>
        <begin position="371"/>
        <end position="538"/>
    </location>
</feature>
<feature type="compositionally biased region" description="Low complexity" evidence="1">
    <location>
        <begin position="464"/>
        <end position="477"/>
    </location>
</feature>
<feature type="compositionally biased region" description="Pro residues" evidence="1">
    <location>
        <begin position="414"/>
        <end position="432"/>
    </location>
</feature>